<feature type="repeat" description="PPR" evidence="3">
    <location>
        <begin position="320"/>
        <end position="354"/>
    </location>
</feature>
<feature type="region of interest" description="Disordered" evidence="4">
    <location>
        <begin position="48"/>
        <end position="100"/>
    </location>
</feature>
<sequence>MAASSTPASTSKEHQIMPKEFSYSRADPAVRWPNLKLDEHFFSLQRNVSSPHNTVAEPQLQKAEIESDREVEQLENPASTASTESHDDKKRRSRPKKMTKLELTRAKDWRRRAQLLADQILALPPSGLVADVLDHRTVQMTPTDLCFVVKFVGNSSWTRALEAFEWFNLRRQYSPFPRMLAGIISILGRHCQYSLAREIFERSVAGNDAVVPCVQVFNAMMGVYARCGRFDDVRSLLEEMRSRGLEPDLISFNTLINARAKSGQMPTGSALQLLRDVRQSGLRPDTITYNTLISACSGVPNFEEAKSIFEDMLRSKCQPDLWTYNAMISVYGRCGMTHEAEQLFHEITCKGFSPDAVSYNSILYAFAKESSADKVESVCEKMIKAGFNMDEITYNTIIHMFGKQGRLDLALQFYDEMKQVGCNPDAVTYTILIDLLGKAKRIVEAGKVMSEMMDARVRPTLRTFSALIHGYAKAGMRIEAEKTFDSMVRSGIKPDSFAYSVMLDIFLRACNTKRVMGLYREMRRDGFRPDDILYQFMIAVFAKENKGELIDEIVTDMQEKLSMNLSVVSSILIKGDCLHKGVEILKRAIIQGFEPNNECLSAIFDTYISTGRYEEAQVWLHFLKDKASGSQNWVTEASILMNCVNHNVNAALEEYNKLRINGVLFPHGGCSLYETLITCCQETESFADSSQLFSDMKFLGLQPSEKIYRCLISSYCKMGFPETAHHLVVLAESSGTFLNDTSIHVNLIESYGKLKLWQRAESIVGKLRIQSCVDRKVWNALISAYAESGLYEKARAIFNMMIKNGLAPSVETVNGLVQALINDGRLNEIYVVIQELQDMDLRISKSTIILMLDAFTRKGDIFEVKKIYHGMKAAGYLPTMHIYRNMITLLTRAKRVRDVELMVAEMEDVGFKPDLVVFNSLLKMYTGIEDFKKTLEIYQRIMESGLNMNEDTLNTLIIMYSRDMKPEEGFAILNEMRKQDIEPKLDTYKSLLASCGKVQLWDQAEELFQSLLSKKYGLDRSFYHLMMKIYRDSGNHSKAENLLNLMKETGVEPTIATMHMLMQSYGTARQPQDAEVVLNNLKGSNFELSTLIYCSVIEAYFKHGDYERGIAKMLEMKNDGIEADHRIWTCFIRAASFCQHTQGAMLLLNTLCNNGFDLPIRLLTGSTESVIEDVDKLLEKLEPEEDNACFNFVNSLLDLLWAFERRATGSWLFQMAIKKGIYHHDVFRVADGDWGADFRKLSGGAALVALTLWLDYMQDASLQGSPESPKSVVLITGTAEYNQVSLEKTLKAFLWEMGSPFLPCRSRTGLLVAKAHSLRMWLKESSFCMDLELKDAQHLPKLNSMSLIDGYFMREESREKVIEADIKGRREKMEKAKKKGSVIPRKASRKRNAKFMRRQHNTEEANTS</sequence>
<feature type="region of interest" description="Disordered" evidence="4">
    <location>
        <begin position="1369"/>
        <end position="1408"/>
    </location>
</feature>
<evidence type="ECO:0000256" key="1">
    <source>
        <dbReference type="ARBA" id="ARBA00007626"/>
    </source>
</evidence>
<feature type="repeat" description="PPR" evidence="3">
    <location>
        <begin position="949"/>
        <end position="983"/>
    </location>
</feature>
<dbReference type="PROSITE" id="PS51375">
    <property type="entry name" value="PPR"/>
    <property type="match status" value="16"/>
</dbReference>
<evidence type="ECO:0000313" key="6">
    <source>
        <dbReference type="EMBL" id="KAG0497688.1"/>
    </source>
</evidence>
<feature type="repeat" description="PPR" evidence="3">
    <location>
        <begin position="213"/>
        <end position="247"/>
    </location>
</feature>
<feature type="repeat" description="PPR" evidence="3">
    <location>
        <begin position="285"/>
        <end position="319"/>
    </location>
</feature>
<dbReference type="NCBIfam" id="TIGR00756">
    <property type="entry name" value="PPR"/>
    <property type="match status" value="12"/>
</dbReference>
<feature type="repeat" description="PPR" evidence="3">
    <location>
        <begin position="844"/>
        <end position="878"/>
    </location>
</feature>
<dbReference type="InterPro" id="IPR033443">
    <property type="entry name" value="PROP1-like_PPR_dom"/>
</dbReference>
<dbReference type="Pfam" id="PF17177">
    <property type="entry name" value="PPR_long"/>
    <property type="match status" value="1"/>
</dbReference>
<reference evidence="6 7" key="1">
    <citation type="journal article" date="2020" name="Nat. Food">
        <title>A phased Vanilla planifolia genome enables genetic improvement of flavour and production.</title>
        <authorList>
            <person name="Hasing T."/>
            <person name="Tang H."/>
            <person name="Brym M."/>
            <person name="Khazi F."/>
            <person name="Huang T."/>
            <person name="Chambers A.H."/>
        </authorList>
    </citation>
    <scope>NUCLEOTIDE SEQUENCE [LARGE SCALE GENOMIC DNA]</scope>
    <source>
        <tissue evidence="6">Leaf</tissue>
    </source>
</reference>
<name>A0A835S5E1_VANPL</name>
<dbReference type="Pfam" id="PF01535">
    <property type="entry name" value="PPR"/>
    <property type="match status" value="3"/>
</dbReference>
<evidence type="ECO:0000313" key="7">
    <source>
        <dbReference type="Proteomes" id="UP000636800"/>
    </source>
</evidence>
<feature type="domain" description="PROP1-like PPR" evidence="5">
    <location>
        <begin position="932"/>
        <end position="1061"/>
    </location>
</feature>
<feature type="repeat" description="PPR" evidence="3">
    <location>
        <begin position="355"/>
        <end position="389"/>
    </location>
</feature>
<feature type="repeat" description="PPR" evidence="3">
    <location>
        <begin position="248"/>
        <end position="284"/>
    </location>
</feature>
<dbReference type="InterPro" id="IPR002885">
    <property type="entry name" value="PPR_rpt"/>
</dbReference>
<feature type="repeat" description="PPR" evidence="3">
    <location>
        <begin position="1019"/>
        <end position="1053"/>
    </location>
</feature>
<evidence type="ECO:0000256" key="3">
    <source>
        <dbReference type="PROSITE-ProRule" id="PRU00708"/>
    </source>
</evidence>
<organism evidence="6 7">
    <name type="scientific">Vanilla planifolia</name>
    <name type="common">Vanilla</name>
    <dbReference type="NCBI Taxonomy" id="51239"/>
    <lineage>
        <taxon>Eukaryota</taxon>
        <taxon>Viridiplantae</taxon>
        <taxon>Streptophyta</taxon>
        <taxon>Embryophyta</taxon>
        <taxon>Tracheophyta</taxon>
        <taxon>Spermatophyta</taxon>
        <taxon>Magnoliopsida</taxon>
        <taxon>Liliopsida</taxon>
        <taxon>Asparagales</taxon>
        <taxon>Orchidaceae</taxon>
        <taxon>Vanilloideae</taxon>
        <taxon>Vanilleae</taxon>
        <taxon>Vanilla</taxon>
    </lineage>
</organism>
<evidence type="ECO:0000256" key="2">
    <source>
        <dbReference type="ARBA" id="ARBA00022737"/>
    </source>
</evidence>
<proteinExistence type="inferred from homology"/>
<feature type="repeat" description="PPR" evidence="3">
    <location>
        <begin position="460"/>
        <end position="494"/>
    </location>
</feature>
<dbReference type="Proteomes" id="UP000636800">
    <property type="component" value="Chromosome 1"/>
</dbReference>
<dbReference type="Pfam" id="PF13041">
    <property type="entry name" value="PPR_2"/>
    <property type="match status" value="4"/>
</dbReference>
<feature type="repeat" description="PPR" evidence="3">
    <location>
        <begin position="495"/>
        <end position="529"/>
    </location>
</feature>
<feature type="repeat" description="PPR" evidence="3">
    <location>
        <begin position="774"/>
        <end position="808"/>
    </location>
</feature>
<dbReference type="Pfam" id="PF13812">
    <property type="entry name" value="PPR_3"/>
    <property type="match status" value="2"/>
</dbReference>
<dbReference type="PANTHER" id="PTHR47447">
    <property type="entry name" value="OS03G0856100 PROTEIN"/>
    <property type="match status" value="1"/>
</dbReference>
<feature type="repeat" description="PPR" evidence="3">
    <location>
        <begin position="425"/>
        <end position="459"/>
    </location>
</feature>
<feature type="region of interest" description="Disordered" evidence="4">
    <location>
        <begin position="1"/>
        <end position="25"/>
    </location>
</feature>
<gene>
    <name evidence="6" type="ORF">HPP92_002379</name>
</gene>
<feature type="repeat" description="PPR" evidence="3">
    <location>
        <begin position="879"/>
        <end position="913"/>
    </location>
</feature>
<feature type="compositionally biased region" description="Basic and acidic residues" evidence="4">
    <location>
        <begin position="63"/>
        <end position="72"/>
    </location>
</feature>
<accession>A0A835S5E1</accession>
<comment type="similarity">
    <text evidence="1">Belongs to the PPR family. P subfamily.</text>
</comment>
<protein>
    <recommendedName>
        <fullName evidence="5">PROP1-like PPR domain-containing protein</fullName>
    </recommendedName>
</protein>
<evidence type="ECO:0000259" key="5">
    <source>
        <dbReference type="Pfam" id="PF17177"/>
    </source>
</evidence>
<dbReference type="Gene3D" id="1.25.40.10">
    <property type="entry name" value="Tetratricopeptide repeat domain"/>
    <property type="match status" value="7"/>
</dbReference>
<evidence type="ECO:0000256" key="4">
    <source>
        <dbReference type="SAM" id="MobiDB-lite"/>
    </source>
</evidence>
<dbReference type="EMBL" id="JADCNL010000001">
    <property type="protein sequence ID" value="KAG0497688.1"/>
    <property type="molecule type" value="Genomic_DNA"/>
</dbReference>
<feature type="compositionally biased region" description="Basic residues" evidence="4">
    <location>
        <begin position="1375"/>
        <end position="1399"/>
    </location>
</feature>
<comment type="caution">
    <text evidence="6">The sequence shown here is derived from an EMBL/GenBank/DDBJ whole genome shotgun (WGS) entry which is preliminary data.</text>
</comment>
<dbReference type="InterPro" id="IPR011990">
    <property type="entry name" value="TPR-like_helical_dom_sf"/>
</dbReference>
<feature type="repeat" description="PPR" evidence="3">
    <location>
        <begin position="390"/>
        <end position="424"/>
    </location>
</feature>
<dbReference type="PANTHER" id="PTHR47447:SF26">
    <property type="entry name" value="CHLOROPLAST RNA SPLICING4"/>
    <property type="match status" value="1"/>
</dbReference>
<feature type="repeat" description="PPR" evidence="3">
    <location>
        <begin position="914"/>
        <end position="948"/>
    </location>
</feature>
<feature type="repeat" description="PPR" evidence="3">
    <location>
        <begin position="1089"/>
        <end position="1123"/>
    </location>
</feature>
<keyword evidence="7" id="KW-1185">Reference proteome</keyword>
<keyword evidence="2" id="KW-0677">Repeat</keyword>
<feature type="compositionally biased region" description="Polar residues" evidence="4">
    <location>
        <begin position="1"/>
        <end position="10"/>
    </location>
</feature>